<keyword evidence="1 7" id="KW-0812">Transmembrane</keyword>
<evidence type="ECO:0000256" key="7">
    <source>
        <dbReference type="SAM" id="Phobius"/>
    </source>
</evidence>
<evidence type="ECO:0000256" key="4">
    <source>
        <dbReference type="ARBA" id="ARBA00029447"/>
    </source>
</evidence>
<reference evidence="11" key="2">
    <citation type="submission" date="2016-04" db="EMBL/GenBank/DDBJ databases">
        <title>Planomonospora sphaerica JCM9374 whole genome shotgun sequence.</title>
        <authorList>
            <person name="Suzuki T."/>
            <person name="Dohra H."/>
            <person name="Kodani S."/>
        </authorList>
    </citation>
    <scope>NUCLEOTIDE SEQUENCE [LARGE SCALE GENOMIC DNA]</scope>
    <source>
        <strain evidence="11">JCM 9374</strain>
    </source>
</reference>
<dbReference type="InterPro" id="IPR003660">
    <property type="entry name" value="HAMP_dom"/>
</dbReference>
<dbReference type="GO" id="GO:0016020">
    <property type="term" value="C:membrane"/>
    <property type="evidence" value="ECO:0007669"/>
    <property type="project" value="InterPro"/>
</dbReference>
<dbReference type="Proteomes" id="UP000077701">
    <property type="component" value="Unassembled WGS sequence"/>
</dbReference>
<feature type="transmembrane region" description="Helical" evidence="7">
    <location>
        <begin position="218"/>
        <end position="242"/>
    </location>
</feature>
<organism evidence="10 11">
    <name type="scientific">Planomonospora sphaerica</name>
    <dbReference type="NCBI Taxonomy" id="161355"/>
    <lineage>
        <taxon>Bacteria</taxon>
        <taxon>Bacillati</taxon>
        <taxon>Actinomycetota</taxon>
        <taxon>Actinomycetes</taxon>
        <taxon>Streptosporangiales</taxon>
        <taxon>Streptosporangiaceae</taxon>
        <taxon>Planomonospora</taxon>
    </lineage>
</organism>
<accession>A0A171DPZ2</accession>
<dbReference type="EMBL" id="BDCX01000022">
    <property type="protein sequence ID" value="GAT71124.1"/>
    <property type="molecule type" value="Genomic_DNA"/>
</dbReference>
<dbReference type="RefSeq" id="WP_197287289.1">
    <property type="nucleotide sequence ID" value="NZ_BDCX01000022.1"/>
</dbReference>
<proteinExistence type="inferred from homology"/>
<feature type="domain" description="HAMP" evidence="9">
    <location>
        <begin position="239"/>
        <end position="291"/>
    </location>
</feature>
<feature type="transmembrane region" description="Helical" evidence="7">
    <location>
        <begin position="38"/>
        <end position="60"/>
    </location>
</feature>
<protein>
    <submittedName>
        <fullName evidence="10">Methyl-accepting chemotaxis sensory transducer</fullName>
    </submittedName>
</protein>
<evidence type="ECO:0000259" key="9">
    <source>
        <dbReference type="PROSITE" id="PS50885"/>
    </source>
</evidence>
<feature type="domain" description="Methyl-accepting transducer" evidence="8">
    <location>
        <begin position="296"/>
        <end position="536"/>
    </location>
</feature>
<name>A0A171DPZ2_9ACTN</name>
<evidence type="ECO:0000256" key="5">
    <source>
        <dbReference type="PROSITE-ProRule" id="PRU00284"/>
    </source>
</evidence>
<dbReference type="InterPro" id="IPR024478">
    <property type="entry name" value="HlyB_4HB_MCP"/>
</dbReference>
<dbReference type="STRING" id="161355.PS9374_06815"/>
<dbReference type="Pfam" id="PF00015">
    <property type="entry name" value="MCPsignal"/>
    <property type="match status" value="1"/>
</dbReference>
<dbReference type="PROSITE" id="PS50885">
    <property type="entry name" value="HAMP"/>
    <property type="match status" value="1"/>
</dbReference>
<dbReference type="PRINTS" id="PR00260">
    <property type="entry name" value="CHEMTRNSDUCR"/>
</dbReference>
<evidence type="ECO:0000256" key="6">
    <source>
        <dbReference type="SAM" id="MobiDB-lite"/>
    </source>
</evidence>
<dbReference type="PROSITE" id="PS50111">
    <property type="entry name" value="CHEMOTAXIS_TRANSDUC_2"/>
    <property type="match status" value="1"/>
</dbReference>
<dbReference type="PANTHER" id="PTHR32089">
    <property type="entry name" value="METHYL-ACCEPTING CHEMOTAXIS PROTEIN MCPB"/>
    <property type="match status" value="1"/>
</dbReference>
<dbReference type="Pfam" id="PF12729">
    <property type="entry name" value="4HB_MCP_1"/>
    <property type="match status" value="1"/>
</dbReference>
<comment type="caution">
    <text evidence="10">The sequence shown here is derived from an EMBL/GenBank/DDBJ whole genome shotgun (WGS) entry which is preliminary data.</text>
</comment>
<dbReference type="GO" id="GO:0006935">
    <property type="term" value="P:chemotaxis"/>
    <property type="evidence" value="ECO:0007669"/>
    <property type="project" value="InterPro"/>
</dbReference>
<keyword evidence="7" id="KW-0472">Membrane</keyword>
<keyword evidence="11" id="KW-1185">Reference proteome</keyword>
<evidence type="ECO:0000259" key="8">
    <source>
        <dbReference type="PROSITE" id="PS50111"/>
    </source>
</evidence>
<dbReference type="SMART" id="SM00283">
    <property type="entry name" value="MA"/>
    <property type="match status" value="1"/>
</dbReference>
<dbReference type="Pfam" id="PF00672">
    <property type="entry name" value="HAMP"/>
    <property type="match status" value="1"/>
</dbReference>
<evidence type="ECO:0000313" key="11">
    <source>
        <dbReference type="Proteomes" id="UP000077701"/>
    </source>
</evidence>
<dbReference type="GO" id="GO:0007165">
    <property type="term" value="P:signal transduction"/>
    <property type="evidence" value="ECO:0007669"/>
    <property type="project" value="UniProtKB-KW"/>
</dbReference>
<dbReference type="GO" id="GO:0004888">
    <property type="term" value="F:transmembrane signaling receptor activity"/>
    <property type="evidence" value="ECO:0007669"/>
    <property type="project" value="InterPro"/>
</dbReference>
<evidence type="ECO:0000256" key="2">
    <source>
        <dbReference type="ARBA" id="ARBA00022989"/>
    </source>
</evidence>
<dbReference type="PANTHER" id="PTHR32089:SF112">
    <property type="entry name" value="LYSOZYME-LIKE PROTEIN-RELATED"/>
    <property type="match status" value="1"/>
</dbReference>
<keyword evidence="2 7" id="KW-1133">Transmembrane helix</keyword>
<dbReference type="CDD" id="cd06225">
    <property type="entry name" value="HAMP"/>
    <property type="match status" value="1"/>
</dbReference>
<evidence type="ECO:0000256" key="3">
    <source>
        <dbReference type="ARBA" id="ARBA00023224"/>
    </source>
</evidence>
<dbReference type="Gene3D" id="1.10.287.950">
    <property type="entry name" value="Methyl-accepting chemotaxis protein"/>
    <property type="match status" value="1"/>
</dbReference>
<reference evidence="10 11" key="1">
    <citation type="journal article" date="2016" name="Genome Announc.">
        <title>Draft Genome Sequence of Planomonospora sphaerica JCM9374, a Rare Actinomycete.</title>
        <authorList>
            <person name="Dohra H."/>
            <person name="Suzuki T."/>
            <person name="Inoue Y."/>
            <person name="Kodani S."/>
        </authorList>
    </citation>
    <scope>NUCLEOTIDE SEQUENCE [LARGE SCALE GENOMIC DNA]</scope>
    <source>
        <strain evidence="10 11">JCM 9374</strain>
    </source>
</reference>
<keyword evidence="3 5" id="KW-0807">Transducer</keyword>
<comment type="similarity">
    <text evidence="4">Belongs to the methyl-accepting chemotaxis (MCP) protein family.</text>
</comment>
<evidence type="ECO:0000313" key="10">
    <source>
        <dbReference type="EMBL" id="GAT71124.1"/>
    </source>
</evidence>
<evidence type="ECO:0000256" key="1">
    <source>
        <dbReference type="ARBA" id="ARBA00022692"/>
    </source>
</evidence>
<dbReference type="InterPro" id="IPR004090">
    <property type="entry name" value="Chemotax_Me-accpt_rcpt"/>
</dbReference>
<dbReference type="SMART" id="SM00304">
    <property type="entry name" value="HAMP"/>
    <property type="match status" value="1"/>
</dbReference>
<dbReference type="InterPro" id="IPR004089">
    <property type="entry name" value="MCPsignal_dom"/>
</dbReference>
<sequence length="554" mass="57134">MNHASGGWTRQEAAPSANTPRRRAVLRTVANMPISRKLLLLVALGCSVAAVVVAVGLSGLGSVDQRVEEIYRGNLEPSAQLSKINSAALQVQNNIANLALSDGPVARKSFLDGIEQADGQLTEALETYRTSVSEDAQRELVDRFDIWWTAYRTILENRLLPLAESGAEADFQQAFLGDGQTTSANAMAALEELLQYEQTSGAAAAAAAHSAHDTARNLMLAALVAGLLVALALSRYIAGLIVKPLRRMHKVLQALAGGDLTAQVETAQRDEVGEMAQALAVATASTRDAVRALGENSEALAAAAEELAAISSQMGASAGQASGRAEGVADAANQVSAHVAAVAAGAEEMGASIQEISRNTAEAAHVATRAVNIARSANDTIAKLGASSAEIGDVVKTITSIAQQTNLLALNATIEAARAGEFGKGFAVVAQEVKDLAQETAKATEDIGRRVQTIQADTGAAVSAISEITDVIAQVSEYQETVAAAIEEQAATTRTMSRSVADAAAGSSGIAANIDGVADATDMAGQGVASTTEAVSELAGMAARMRTLVSRFTY</sequence>
<feature type="region of interest" description="Disordered" evidence="6">
    <location>
        <begin position="1"/>
        <end position="21"/>
    </location>
</feature>
<dbReference type="AlphaFoldDB" id="A0A171DPZ2"/>
<dbReference type="SUPFAM" id="SSF58104">
    <property type="entry name" value="Methyl-accepting chemotaxis protein (MCP) signaling domain"/>
    <property type="match status" value="1"/>
</dbReference>
<gene>
    <name evidence="10" type="ORF">PS9374_06815</name>
</gene>